<feature type="compositionally biased region" description="Low complexity" evidence="1">
    <location>
        <begin position="100"/>
        <end position="115"/>
    </location>
</feature>
<dbReference type="EMBL" id="JAACJK010000001">
    <property type="protein sequence ID" value="KAF5341890.1"/>
    <property type="molecule type" value="Genomic_DNA"/>
</dbReference>
<feature type="compositionally biased region" description="Basic and acidic residues" evidence="1">
    <location>
        <begin position="141"/>
        <end position="157"/>
    </location>
</feature>
<feature type="compositionally biased region" description="Polar residues" evidence="1">
    <location>
        <begin position="1"/>
        <end position="11"/>
    </location>
</feature>
<feature type="region of interest" description="Disordered" evidence="1">
    <location>
        <begin position="1"/>
        <end position="157"/>
    </location>
</feature>
<dbReference type="InterPro" id="IPR041078">
    <property type="entry name" value="Plavaka"/>
</dbReference>
<sequence>MSPSQASTSKLPRTFRCPVQGCGQSFGNAGAQAQHTKSCVLERRRQQADAEIALQDEPASPTASPPPKQSKPWESAGRMKRSGHSHGTNTPAAQPPSQRPTGSRPTQSSQPSTSQAQETARPPSRTPAQQAQGSVAHERRRAGGYEGRDLVPGDVRVEYSPSLKRKAEYYRRDEYEEHRQKKGRSEGASTRVGADAPWHPFKTRTDFDFAELMFKGGLSKDQIASLLAIIRRCAEGDDILTFRGYPDLQSSWEEARHLVEPFVECYIQEPFDGETLTYDFYYRSLWQWGASCAKNAQLSNYFEWNAQTVHAWDGEEWDRVYVDPWTGDDWAKVEEGLPAGGVPLMFILYADKTILSSFGTAKGYPVYAKLANLPAHITNGTGLGGGRLVGWLPVVKDDPKHKGNPEWVDFKKVIWHACFRQMFESIKEYSKDGCWVRCGDGVERHLFPRILILAADYEEQVVMAATRGIGTAHPCPVCLVHKDDLATYADQWELRDHIMRHTLALAAADRSKSAAARRKALDKLNSQSFRPMTNAFSYLEDSDPHRILSFDRLHNYPGGLAKTHILGLLFKRLQKKNDKDTKNMKTLIEKRASEFPRWQGLNHFLTILTENAYQDSNKWEDMARVLLFVCHDLFPPTNKKMHQVLRCLRAFLNLNVYSSFERHTETSLGVIEDMLRTFFVEIEKHGKIDRSKDWSAAPKVHMHVHMPRDIRGKGVTMNYSTKTFESMHKPLKGFYMKTNFKNVGPQILQSDIDSTTIKFIRSEIDSYDKEIERLKRGEGDDDPTPDEPHKFAFDNVTLKSPTSSKGYKFSNFTFDAEATAGPYKSALSLFDFGVEIGDFLQQNSNETPHSTRSSTLRIQAFRSVEVTYTSLETDLPETNIVRCSPSFHGNPRYDSIIVNDPDGPLFARLLGLFVLKDGAEDRGVPIALILPYDGKVTDAQRRRDERLGFYRVSTQKPRGSAPEFVFARTIVRGTVLAPANELKSEFFVFDVLDADMFLRVQELLKGDSDSEGEETDAESDGPDSDGSNSDESSSSTGGTEYETNDSEVAEDDEEEEDDDDDSVD</sequence>
<protein>
    <recommendedName>
        <fullName evidence="4">C2H2-type domain-containing protein</fullName>
    </recommendedName>
</protein>
<dbReference type="Pfam" id="PF18759">
    <property type="entry name" value="Plavaka"/>
    <property type="match status" value="1"/>
</dbReference>
<feature type="compositionally biased region" description="Polar residues" evidence="1">
    <location>
        <begin position="22"/>
        <end position="37"/>
    </location>
</feature>
<dbReference type="AlphaFoldDB" id="A0A8H5FLR6"/>
<dbReference type="Proteomes" id="UP000541558">
    <property type="component" value="Unassembled WGS sequence"/>
</dbReference>
<feature type="region of interest" description="Disordered" evidence="1">
    <location>
        <begin position="171"/>
        <end position="197"/>
    </location>
</feature>
<evidence type="ECO:0008006" key="4">
    <source>
        <dbReference type="Google" id="ProtNLM"/>
    </source>
</evidence>
<organism evidence="2 3">
    <name type="scientific">Ephemerocybe angulata</name>
    <dbReference type="NCBI Taxonomy" id="980116"/>
    <lineage>
        <taxon>Eukaryota</taxon>
        <taxon>Fungi</taxon>
        <taxon>Dikarya</taxon>
        <taxon>Basidiomycota</taxon>
        <taxon>Agaricomycotina</taxon>
        <taxon>Agaricomycetes</taxon>
        <taxon>Agaricomycetidae</taxon>
        <taxon>Agaricales</taxon>
        <taxon>Agaricineae</taxon>
        <taxon>Psathyrellaceae</taxon>
        <taxon>Ephemerocybe</taxon>
    </lineage>
</organism>
<dbReference type="OrthoDB" id="3239511at2759"/>
<gene>
    <name evidence="2" type="ORF">D9611_001133</name>
</gene>
<feature type="compositionally biased region" description="Acidic residues" evidence="1">
    <location>
        <begin position="1042"/>
        <end position="1064"/>
    </location>
</feature>
<feature type="compositionally biased region" description="Acidic residues" evidence="1">
    <location>
        <begin position="1009"/>
        <end position="1023"/>
    </location>
</feature>
<feature type="region of interest" description="Disordered" evidence="1">
    <location>
        <begin position="1005"/>
        <end position="1064"/>
    </location>
</feature>
<evidence type="ECO:0000313" key="3">
    <source>
        <dbReference type="Proteomes" id="UP000541558"/>
    </source>
</evidence>
<comment type="caution">
    <text evidence="2">The sequence shown here is derived from an EMBL/GenBank/DDBJ whole genome shotgun (WGS) entry which is preliminary data.</text>
</comment>
<evidence type="ECO:0000313" key="2">
    <source>
        <dbReference type="EMBL" id="KAF5341890.1"/>
    </source>
</evidence>
<proteinExistence type="predicted"/>
<accession>A0A8H5FLR6</accession>
<feature type="compositionally biased region" description="Basic and acidic residues" evidence="1">
    <location>
        <begin position="171"/>
        <end position="185"/>
    </location>
</feature>
<reference evidence="2 3" key="1">
    <citation type="journal article" date="2020" name="ISME J.">
        <title>Uncovering the hidden diversity of litter-decomposition mechanisms in mushroom-forming fungi.</title>
        <authorList>
            <person name="Floudas D."/>
            <person name="Bentzer J."/>
            <person name="Ahren D."/>
            <person name="Johansson T."/>
            <person name="Persson P."/>
            <person name="Tunlid A."/>
        </authorList>
    </citation>
    <scope>NUCLEOTIDE SEQUENCE [LARGE SCALE GENOMIC DNA]</scope>
    <source>
        <strain evidence="2 3">CBS 175.51</strain>
    </source>
</reference>
<feature type="compositionally biased region" description="Low complexity" evidence="1">
    <location>
        <begin position="1024"/>
        <end position="1041"/>
    </location>
</feature>
<name>A0A8H5FLR6_9AGAR</name>
<keyword evidence="3" id="KW-1185">Reference proteome</keyword>
<evidence type="ECO:0000256" key="1">
    <source>
        <dbReference type="SAM" id="MobiDB-lite"/>
    </source>
</evidence>